<dbReference type="Pfam" id="PF13460">
    <property type="entry name" value="NAD_binding_10"/>
    <property type="match status" value="1"/>
</dbReference>
<protein>
    <submittedName>
        <fullName evidence="2">SDR family oxidoreductase</fullName>
    </submittedName>
</protein>
<dbReference type="PANTHER" id="PTHR15020">
    <property type="entry name" value="FLAVIN REDUCTASE-RELATED"/>
    <property type="match status" value="1"/>
</dbReference>
<organism evidence="2 3">
    <name type="scientific">Halalkalibacter oceani</name>
    <dbReference type="NCBI Taxonomy" id="1653776"/>
    <lineage>
        <taxon>Bacteria</taxon>
        <taxon>Bacillati</taxon>
        <taxon>Bacillota</taxon>
        <taxon>Bacilli</taxon>
        <taxon>Bacillales</taxon>
        <taxon>Bacillaceae</taxon>
        <taxon>Halalkalibacter</taxon>
    </lineage>
</organism>
<dbReference type="CDD" id="cd05243">
    <property type="entry name" value="SDR_a5"/>
    <property type="match status" value="1"/>
</dbReference>
<feature type="domain" description="NAD(P)-binding" evidence="1">
    <location>
        <begin position="7"/>
        <end position="188"/>
    </location>
</feature>
<accession>A0A9X2DSN4</accession>
<dbReference type="InterPro" id="IPR036291">
    <property type="entry name" value="NAD(P)-bd_dom_sf"/>
</dbReference>
<dbReference type="InterPro" id="IPR016040">
    <property type="entry name" value="NAD(P)-bd_dom"/>
</dbReference>
<evidence type="ECO:0000313" key="2">
    <source>
        <dbReference type="EMBL" id="MCM3714850.1"/>
    </source>
</evidence>
<name>A0A9X2DSN4_9BACI</name>
<dbReference type="EMBL" id="JAMBOL010000010">
    <property type="protein sequence ID" value="MCM3714850.1"/>
    <property type="molecule type" value="Genomic_DNA"/>
</dbReference>
<keyword evidence="3" id="KW-1185">Reference proteome</keyword>
<comment type="caution">
    <text evidence="2">The sequence shown here is derived from an EMBL/GenBank/DDBJ whole genome shotgun (WGS) entry which is preliminary data.</text>
</comment>
<dbReference type="Gene3D" id="3.40.50.720">
    <property type="entry name" value="NAD(P)-binding Rossmann-like Domain"/>
    <property type="match status" value="1"/>
</dbReference>
<proteinExistence type="predicted"/>
<evidence type="ECO:0000313" key="3">
    <source>
        <dbReference type="Proteomes" id="UP001139179"/>
    </source>
</evidence>
<dbReference type="Proteomes" id="UP001139179">
    <property type="component" value="Unassembled WGS sequence"/>
</dbReference>
<dbReference type="PANTHER" id="PTHR15020:SF50">
    <property type="entry name" value="UPF0659 PROTEIN YMR090W"/>
    <property type="match status" value="1"/>
</dbReference>
<dbReference type="RefSeq" id="WP_251223619.1">
    <property type="nucleotide sequence ID" value="NZ_JAMBOL010000010.1"/>
</dbReference>
<dbReference type="AlphaFoldDB" id="A0A9X2DSN4"/>
<sequence>MDILVVGANGQVARHLLSKLKELGHSPVAMIRKEEQAEELLKLGAARTVVADLEGDISAAFAGVDAVIFAAGSGGHTGADKTILIDLWGAIKTIDEAEKHGIKRFVMLSSMGTVDPDKSDRIRHYLVAKKLADDHLKRSGLDYTIVRPGSLTNDPAQGKIKLEPEIKVRDNTITREDVAIVLANVVEREQTIHKTFEILNGDTPIVEALDALN</sequence>
<dbReference type="SUPFAM" id="SSF51735">
    <property type="entry name" value="NAD(P)-binding Rossmann-fold domains"/>
    <property type="match status" value="1"/>
</dbReference>
<evidence type="ECO:0000259" key="1">
    <source>
        <dbReference type="Pfam" id="PF13460"/>
    </source>
</evidence>
<gene>
    <name evidence="2" type="ORF">M3202_12240</name>
</gene>
<reference evidence="2" key="1">
    <citation type="submission" date="2022-05" db="EMBL/GenBank/DDBJ databases">
        <title>Comparative Genomics of Spacecraft Associated Microbes.</title>
        <authorList>
            <person name="Tran M.T."/>
            <person name="Wright A."/>
            <person name="Seuylemezian A."/>
            <person name="Eisen J."/>
            <person name="Coil D."/>
        </authorList>
    </citation>
    <scope>NUCLEOTIDE SEQUENCE</scope>
    <source>
        <strain evidence="2">214.1.1</strain>
    </source>
</reference>